<dbReference type="Proteomes" id="UP000078046">
    <property type="component" value="Unassembled WGS sequence"/>
</dbReference>
<organism evidence="1 2">
    <name type="scientific">Intoshia linei</name>
    <dbReference type="NCBI Taxonomy" id="1819745"/>
    <lineage>
        <taxon>Eukaryota</taxon>
        <taxon>Metazoa</taxon>
        <taxon>Spiralia</taxon>
        <taxon>Lophotrochozoa</taxon>
        <taxon>Mesozoa</taxon>
        <taxon>Orthonectida</taxon>
        <taxon>Rhopaluridae</taxon>
        <taxon>Intoshia</taxon>
    </lineage>
</organism>
<evidence type="ECO:0000313" key="1">
    <source>
        <dbReference type="EMBL" id="OAF68000.1"/>
    </source>
</evidence>
<comment type="caution">
    <text evidence="1">The sequence shown here is derived from an EMBL/GenBank/DDBJ whole genome shotgun (WGS) entry which is preliminary data.</text>
</comment>
<keyword evidence="2" id="KW-1185">Reference proteome</keyword>
<proteinExistence type="predicted"/>
<gene>
    <name evidence="1" type="ORF">A3Q56_04262</name>
</gene>
<protein>
    <recommendedName>
        <fullName evidence="3">HTH psq-type domain-containing protein</fullName>
    </recommendedName>
</protein>
<evidence type="ECO:0000313" key="2">
    <source>
        <dbReference type="Proteomes" id="UP000078046"/>
    </source>
</evidence>
<accession>A0A177B1L5</accession>
<evidence type="ECO:0008006" key="3">
    <source>
        <dbReference type="Google" id="ProtNLM"/>
    </source>
</evidence>
<dbReference type="OrthoDB" id="2434532at2759"/>
<name>A0A177B1L5_9BILA</name>
<sequence>MSQFKRSKDLTLERKKIAVESRDKNYGPHEIATVFNITVNQAKGTIKNSNKLLSLNDSYQHGMA</sequence>
<dbReference type="AlphaFoldDB" id="A0A177B1L5"/>
<reference evidence="1 2" key="1">
    <citation type="submission" date="2016-04" db="EMBL/GenBank/DDBJ databases">
        <title>The genome of Intoshia linei affirms orthonectids as highly simplified spiralians.</title>
        <authorList>
            <person name="Mikhailov K.V."/>
            <person name="Slusarev G.S."/>
            <person name="Nikitin M.A."/>
            <person name="Logacheva M.D."/>
            <person name="Penin A."/>
            <person name="Aleoshin V."/>
            <person name="Panchin Y.V."/>
        </authorList>
    </citation>
    <scope>NUCLEOTIDE SEQUENCE [LARGE SCALE GENOMIC DNA]</scope>
    <source>
        <strain evidence="1">Intl2013</strain>
        <tissue evidence="1">Whole animal</tissue>
    </source>
</reference>
<dbReference type="EMBL" id="LWCA01000533">
    <property type="protein sequence ID" value="OAF68000.1"/>
    <property type="molecule type" value="Genomic_DNA"/>
</dbReference>